<dbReference type="GO" id="GO:0051015">
    <property type="term" value="F:actin filament binding"/>
    <property type="evidence" value="ECO:0007669"/>
    <property type="project" value="TreeGrafter"/>
</dbReference>
<dbReference type="PANTHER" id="PTHR10856">
    <property type="entry name" value="CORONIN"/>
    <property type="match status" value="1"/>
</dbReference>
<evidence type="ECO:0000313" key="6">
    <source>
        <dbReference type="Proteomes" id="UP000694428"/>
    </source>
</evidence>
<evidence type="ECO:0000313" key="5">
    <source>
        <dbReference type="Ensembl" id="ENSPSTP00000001802.1"/>
    </source>
</evidence>
<dbReference type="Proteomes" id="UP000694428">
    <property type="component" value="Unplaced"/>
</dbReference>
<keyword evidence="1" id="KW-0853">WD repeat</keyword>
<dbReference type="SMART" id="SM01166">
    <property type="entry name" value="DUF1899"/>
    <property type="match status" value="1"/>
</dbReference>
<dbReference type="Pfam" id="PF08953">
    <property type="entry name" value="DUF1899"/>
    <property type="match status" value="1"/>
</dbReference>
<evidence type="ECO:0000256" key="1">
    <source>
        <dbReference type="ARBA" id="ARBA00022574"/>
    </source>
</evidence>
<reference evidence="5" key="1">
    <citation type="submission" date="2025-08" db="UniProtKB">
        <authorList>
            <consortium name="Ensembl"/>
        </authorList>
    </citation>
    <scope>IDENTIFICATION</scope>
</reference>
<reference evidence="5" key="2">
    <citation type="submission" date="2025-09" db="UniProtKB">
        <authorList>
            <consortium name="Ensembl"/>
        </authorList>
    </citation>
    <scope>IDENTIFICATION</scope>
</reference>
<proteinExistence type="predicted"/>
<organism evidence="5 6">
    <name type="scientific">Pavo cristatus</name>
    <name type="common">Indian peafowl</name>
    <name type="synonym">Blue peafowl</name>
    <dbReference type="NCBI Taxonomy" id="9049"/>
    <lineage>
        <taxon>Eukaryota</taxon>
        <taxon>Metazoa</taxon>
        <taxon>Chordata</taxon>
        <taxon>Craniata</taxon>
        <taxon>Vertebrata</taxon>
        <taxon>Euteleostomi</taxon>
        <taxon>Archelosauria</taxon>
        <taxon>Archosauria</taxon>
        <taxon>Dinosauria</taxon>
        <taxon>Saurischia</taxon>
        <taxon>Theropoda</taxon>
        <taxon>Coelurosauria</taxon>
        <taxon>Aves</taxon>
        <taxon>Neognathae</taxon>
        <taxon>Galloanserae</taxon>
        <taxon>Galliformes</taxon>
        <taxon>Phasianidae</taxon>
        <taxon>Phasianinae</taxon>
        <taxon>Pavo</taxon>
    </lineage>
</organism>
<accession>A0A8C9EK65</accession>
<evidence type="ECO:0000256" key="3">
    <source>
        <dbReference type="SAM" id="MobiDB-lite"/>
    </source>
</evidence>
<protein>
    <recommendedName>
        <fullName evidence="4">DUF1899 domain-containing protein</fullName>
    </recommendedName>
</protein>
<evidence type="ECO:0000259" key="4">
    <source>
        <dbReference type="SMART" id="SM01166"/>
    </source>
</evidence>
<keyword evidence="2" id="KW-0677">Repeat</keyword>
<dbReference type="Ensembl" id="ENSPSTT00000001901.1">
    <property type="protein sequence ID" value="ENSPSTP00000001802.1"/>
    <property type="gene ID" value="ENSPSTG00000001377.1"/>
</dbReference>
<evidence type="ECO:0000256" key="2">
    <source>
        <dbReference type="ARBA" id="ARBA00022737"/>
    </source>
</evidence>
<sequence>MSWHPQYRSSKFRHVYGKAASKEKCYDCVPITHSVHDNNFCAVNPHFIAVVTECAGGGAFLVIPIYQTGKLDPHYPRVCGHKGNVLDIKWNPFNDFVIASCSEDATVSFPVYPLCYYLCFWGREIRKELKGPGMICESTYIKARYKSRISVFLLWSGLCDPVLRRTGVITEQLSNVTPRWGSCLLFLCPTQNDLSVPLLEEDLDGSSGLLFPFYDSDVNMLYIVGKGDGNIRYYEISPEKPYLSYLMEYRSHLPQKGIGMMPKRGLEVSACEIFRFYKLIPTKSLIEPISMIVPRRSESYQEDIYPLTTGGQPAMTAQEWLNGVNKGPLLVSLRPGSGPVNFLSQLPESEPCVKSPDLNKSQGGRMPPEQMQKKSEIKESRNQLKVEERLPKNEHMSLSNGFDVFESPPPKTENELLQMFYRQQEEIRRLRELLNQRDVKIKQLELELRNAYTDTGRY</sequence>
<dbReference type="InterPro" id="IPR015048">
    <property type="entry name" value="DUF1899"/>
</dbReference>
<feature type="region of interest" description="Disordered" evidence="3">
    <location>
        <begin position="345"/>
        <end position="383"/>
    </location>
</feature>
<keyword evidence="6" id="KW-1185">Reference proteome</keyword>
<dbReference type="SMART" id="SM01167">
    <property type="entry name" value="DUF1900"/>
    <property type="match status" value="1"/>
</dbReference>
<dbReference type="Pfam" id="PF16300">
    <property type="entry name" value="WD40_4"/>
    <property type="match status" value="1"/>
</dbReference>
<dbReference type="AlphaFoldDB" id="A0A8C9EK65"/>
<dbReference type="PANTHER" id="PTHR10856:SF2">
    <property type="entry name" value="CORONIN-2A"/>
    <property type="match status" value="1"/>
</dbReference>
<dbReference type="InterPro" id="IPR015505">
    <property type="entry name" value="Coronin"/>
</dbReference>
<feature type="domain" description="DUF1899" evidence="4">
    <location>
        <begin position="5"/>
        <end position="69"/>
    </location>
</feature>
<feature type="compositionally biased region" description="Basic and acidic residues" evidence="3">
    <location>
        <begin position="371"/>
        <end position="383"/>
    </location>
</feature>
<name>A0A8C9EK65_PAVCR</name>
<dbReference type="SUPFAM" id="SSF101908">
    <property type="entry name" value="Putative isomerase YbhE"/>
    <property type="match status" value="1"/>
</dbReference>
<dbReference type="InterPro" id="IPR015943">
    <property type="entry name" value="WD40/YVTN_repeat-like_dom_sf"/>
</dbReference>
<dbReference type="Gene3D" id="2.130.10.10">
    <property type="entry name" value="YVTN repeat-like/Quinoprotein amine dehydrogenase"/>
    <property type="match status" value="2"/>
</dbReference>